<dbReference type="GO" id="GO:0018104">
    <property type="term" value="P:peptidoglycan-protein cross-linking"/>
    <property type="evidence" value="ECO:0007669"/>
    <property type="project" value="TreeGrafter"/>
</dbReference>
<dbReference type="UniPathway" id="UPA00219"/>
<evidence type="ECO:0000256" key="5">
    <source>
        <dbReference type="ARBA" id="ARBA00023315"/>
    </source>
</evidence>
<comment type="pathway">
    <text evidence="1 7">Cell wall biogenesis; peptidoglycan biosynthesis.</text>
</comment>
<dbReference type="PANTHER" id="PTHR30582:SF2">
    <property type="entry name" value="L,D-TRANSPEPTIDASE YCIB-RELATED"/>
    <property type="match status" value="1"/>
</dbReference>
<dbReference type="PROSITE" id="PS52029">
    <property type="entry name" value="LD_TPASE"/>
    <property type="match status" value="1"/>
</dbReference>
<dbReference type="CDD" id="cd13432">
    <property type="entry name" value="LDT_IgD_like_2"/>
    <property type="match status" value="1"/>
</dbReference>
<dbReference type="SUPFAM" id="SSF141523">
    <property type="entry name" value="L,D-transpeptidase catalytic domain-like"/>
    <property type="match status" value="1"/>
</dbReference>
<feature type="active site" description="Proton donor/acceptor" evidence="7">
    <location>
        <position position="348"/>
    </location>
</feature>
<evidence type="ECO:0000256" key="1">
    <source>
        <dbReference type="ARBA" id="ARBA00004752"/>
    </source>
</evidence>
<dbReference type="InterPro" id="IPR005490">
    <property type="entry name" value="LD_TPept_cat_dom"/>
</dbReference>
<dbReference type="AlphaFoldDB" id="A0A8J3UTU1"/>
<evidence type="ECO:0000256" key="8">
    <source>
        <dbReference type="SAM" id="MobiDB-lite"/>
    </source>
</evidence>
<evidence type="ECO:0000313" key="10">
    <source>
        <dbReference type="EMBL" id="GII51913.1"/>
    </source>
</evidence>
<evidence type="ECO:0000256" key="2">
    <source>
        <dbReference type="ARBA" id="ARBA00022679"/>
    </source>
</evidence>
<feature type="domain" description="L,D-TPase catalytic" evidence="9">
    <location>
        <begin position="264"/>
        <end position="390"/>
    </location>
</feature>
<dbReference type="GO" id="GO:0071972">
    <property type="term" value="F:peptidoglycan L,D-transpeptidase activity"/>
    <property type="evidence" value="ECO:0007669"/>
    <property type="project" value="TreeGrafter"/>
</dbReference>
<evidence type="ECO:0000313" key="11">
    <source>
        <dbReference type="Proteomes" id="UP000605992"/>
    </source>
</evidence>
<keyword evidence="11" id="KW-1185">Reference proteome</keyword>
<keyword evidence="4 7" id="KW-0573">Peptidoglycan synthesis</keyword>
<feature type="compositionally biased region" description="Low complexity" evidence="8">
    <location>
        <begin position="60"/>
        <end position="71"/>
    </location>
</feature>
<dbReference type="GO" id="GO:0071555">
    <property type="term" value="P:cell wall organization"/>
    <property type="evidence" value="ECO:0007669"/>
    <property type="project" value="UniProtKB-UniRule"/>
</dbReference>
<proteinExistence type="predicted"/>
<dbReference type="Pfam" id="PF03734">
    <property type="entry name" value="YkuD"/>
    <property type="match status" value="1"/>
</dbReference>
<accession>A0A8J3UTU1</accession>
<gene>
    <name evidence="10" type="ORF">Pth03_03020</name>
</gene>
<organism evidence="10 11">
    <name type="scientific">Planotetraspora thailandica</name>
    <dbReference type="NCBI Taxonomy" id="487172"/>
    <lineage>
        <taxon>Bacteria</taxon>
        <taxon>Bacillati</taxon>
        <taxon>Actinomycetota</taxon>
        <taxon>Actinomycetes</taxon>
        <taxon>Streptosporangiales</taxon>
        <taxon>Streptosporangiaceae</taxon>
        <taxon>Planotetraspora</taxon>
    </lineage>
</organism>
<reference evidence="10" key="1">
    <citation type="submission" date="2021-01" db="EMBL/GenBank/DDBJ databases">
        <title>Whole genome shotgun sequence of Planotetraspora thailandica NBRC 104271.</title>
        <authorList>
            <person name="Komaki H."/>
            <person name="Tamura T."/>
        </authorList>
    </citation>
    <scope>NUCLEOTIDE SEQUENCE</scope>
    <source>
        <strain evidence="10">NBRC 104271</strain>
    </source>
</reference>
<dbReference type="InterPro" id="IPR041280">
    <property type="entry name" value="Big_10"/>
</dbReference>
<dbReference type="CDD" id="cd16913">
    <property type="entry name" value="YkuD_like"/>
    <property type="match status" value="1"/>
</dbReference>
<name>A0A8J3UTU1_9ACTN</name>
<dbReference type="Gene3D" id="2.40.440.10">
    <property type="entry name" value="L,D-transpeptidase catalytic domain-like"/>
    <property type="match status" value="1"/>
</dbReference>
<feature type="active site" description="Nucleophile" evidence="7">
    <location>
        <position position="366"/>
    </location>
</feature>
<keyword evidence="6 7" id="KW-0961">Cell wall biogenesis/degradation</keyword>
<dbReference type="GO" id="GO:0016746">
    <property type="term" value="F:acyltransferase activity"/>
    <property type="evidence" value="ECO:0007669"/>
    <property type="project" value="UniProtKB-KW"/>
</dbReference>
<keyword evidence="3 7" id="KW-0133">Cell shape</keyword>
<dbReference type="Pfam" id="PF17964">
    <property type="entry name" value="Big_10"/>
    <property type="match status" value="1"/>
</dbReference>
<dbReference type="Proteomes" id="UP000605992">
    <property type="component" value="Unassembled WGS sequence"/>
</dbReference>
<evidence type="ECO:0000256" key="6">
    <source>
        <dbReference type="ARBA" id="ARBA00023316"/>
    </source>
</evidence>
<keyword evidence="2" id="KW-0808">Transferase</keyword>
<dbReference type="EMBL" id="BOOR01000004">
    <property type="protein sequence ID" value="GII51913.1"/>
    <property type="molecule type" value="Genomic_DNA"/>
</dbReference>
<dbReference type="InterPro" id="IPR038063">
    <property type="entry name" value="Transpep_catalytic_dom"/>
</dbReference>
<feature type="region of interest" description="Disordered" evidence="8">
    <location>
        <begin position="47"/>
        <end position="86"/>
    </location>
</feature>
<sequence length="419" mass="44082">MATPNKVLGALCAHGGEAVLSNNNRSKLPIAGAAVAMATLLAACSSASGSSGTPGGADAPGGSASATPGPSIKISPVKGSSKVSPDKTVTVTADGGSLEEVVVEANGVPVEGKFDSTRTKWTSKEPLRPSSKYTVTAKATGDGGPATATSQFSTLKPKYPLYVADVTPGVKGETVGVGMPIMVTFNQAVTDKKSVEKALEVKAQKPVQGAWRWMSSKQVIYRPATYWPAHQKVKFAAHLSGVRGGKDMYGVKDASATINIGAAWISTVNTKTHMMVVKKDGKTIQTMKISAGNGTTREYTTTSGVHLTMERANPVTMISPGRKPGDPGYYKEVVNYAVRISNSGEYVHSAPWSVGSQGYANVSHGCVNASPAQAKWFYDNFHRGDVVKIVGTTRTLESWNGWGFWQMSFKQWKSGSALA</sequence>
<evidence type="ECO:0000259" key="9">
    <source>
        <dbReference type="PROSITE" id="PS52029"/>
    </source>
</evidence>
<protein>
    <recommendedName>
        <fullName evidence="9">L,D-TPase catalytic domain-containing protein</fullName>
    </recommendedName>
</protein>
<dbReference type="Gene3D" id="2.60.40.3780">
    <property type="match status" value="1"/>
</dbReference>
<evidence type="ECO:0000256" key="7">
    <source>
        <dbReference type="PROSITE-ProRule" id="PRU01373"/>
    </source>
</evidence>
<keyword evidence="5" id="KW-0012">Acyltransferase</keyword>
<comment type="caution">
    <text evidence="10">The sequence shown here is derived from an EMBL/GenBank/DDBJ whole genome shotgun (WGS) entry which is preliminary data.</text>
</comment>
<evidence type="ECO:0000256" key="4">
    <source>
        <dbReference type="ARBA" id="ARBA00022984"/>
    </source>
</evidence>
<dbReference type="GO" id="GO:0008360">
    <property type="term" value="P:regulation of cell shape"/>
    <property type="evidence" value="ECO:0007669"/>
    <property type="project" value="UniProtKB-UniRule"/>
</dbReference>
<dbReference type="InterPro" id="IPR050979">
    <property type="entry name" value="LD-transpeptidase"/>
</dbReference>
<dbReference type="Gene3D" id="2.60.40.3710">
    <property type="match status" value="1"/>
</dbReference>
<dbReference type="GO" id="GO:0005576">
    <property type="term" value="C:extracellular region"/>
    <property type="evidence" value="ECO:0007669"/>
    <property type="project" value="TreeGrafter"/>
</dbReference>
<evidence type="ECO:0000256" key="3">
    <source>
        <dbReference type="ARBA" id="ARBA00022960"/>
    </source>
</evidence>
<dbReference type="PANTHER" id="PTHR30582">
    <property type="entry name" value="L,D-TRANSPEPTIDASE"/>
    <property type="match status" value="1"/>
</dbReference>